<protein>
    <submittedName>
        <fullName evidence="1">Uncharacterized protein</fullName>
    </submittedName>
</protein>
<evidence type="ECO:0000313" key="2">
    <source>
        <dbReference type="Proteomes" id="UP000026960"/>
    </source>
</evidence>
<reference evidence="1" key="1">
    <citation type="journal article" date="2009" name="Rice">
        <title>De Novo Next Generation Sequencing of Plant Genomes.</title>
        <authorList>
            <person name="Rounsley S."/>
            <person name="Marri P.R."/>
            <person name="Yu Y."/>
            <person name="He R."/>
            <person name="Sisneros N."/>
            <person name="Goicoechea J.L."/>
            <person name="Lee S.J."/>
            <person name="Angelova A."/>
            <person name="Kudrna D."/>
            <person name="Luo M."/>
            <person name="Affourtit J."/>
            <person name="Desany B."/>
            <person name="Knight J."/>
            <person name="Niazi F."/>
            <person name="Egholm M."/>
            <person name="Wing R.A."/>
        </authorList>
    </citation>
    <scope>NUCLEOTIDE SEQUENCE [LARGE SCALE GENOMIC DNA]</scope>
    <source>
        <strain evidence="1">cv. IRGC 105608</strain>
    </source>
</reference>
<dbReference type="HOGENOM" id="CLU_1789858_0_0_1"/>
<name>A0A0D3HS34_9ORYZ</name>
<dbReference type="EnsemblPlants" id="OBART12G04880.1">
    <property type="protein sequence ID" value="OBART12G04880.1"/>
    <property type="gene ID" value="OBART12G04880"/>
</dbReference>
<dbReference type="Proteomes" id="UP000026960">
    <property type="component" value="Chromosome 12"/>
</dbReference>
<dbReference type="AlphaFoldDB" id="A0A0D3HS34"/>
<sequence length="145" mass="16373">MYGLGRTYATTYGPQPFRAQNSWPISLLPRLPLFLFVLADSRAAGSSPSPSPRRRWRLARGRFEAEATNSGGPQPPTADAVFFEEYWTELLVQANTMDQSKSETDADATQRGLQDLNEKLQVNFRTQVWTEEIDLGTSERQMEVS</sequence>
<organism evidence="1">
    <name type="scientific">Oryza barthii</name>
    <dbReference type="NCBI Taxonomy" id="65489"/>
    <lineage>
        <taxon>Eukaryota</taxon>
        <taxon>Viridiplantae</taxon>
        <taxon>Streptophyta</taxon>
        <taxon>Embryophyta</taxon>
        <taxon>Tracheophyta</taxon>
        <taxon>Spermatophyta</taxon>
        <taxon>Magnoliopsida</taxon>
        <taxon>Liliopsida</taxon>
        <taxon>Poales</taxon>
        <taxon>Poaceae</taxon>
        <taxon>BOP clade</taxon>
        <taxon>Oryzoideae</taxon>
        <taxon>Oryzeae</taxon>
        <taxon>Oryzinae</taxon>
        <taxon>Oryza</taxon>
    </lineage>
</organism>
<dbReference type="Gramene" id="OBART12G04880.1">
    <property type="protein sequence ID" value="OBART12G04880.1"/>
    <property type="gene ID" value="OBART12G04880"/>
</dbReference>
<reference evidence="1" key="2">
    <citation type="submission" date="2015-03" db="UniProtKB">
        <authorList>
            <consortium name="EnsemblPlants"/>
        </authorList>
    </citation>
    <scope>IDENTIFICATION</scope>
</reference>
<keyword evidence="2" id="KW-1185">Reference proteome</keyword>
<evidence type="ECO:0000313" key="1">
    <source>
        <dbReference type="EnsemblPlants" id="OBART12G04880.1"/>
    </source>
</evidence>
<dbReference type="PaxDb" id="65489-OBART12G04880.1"/>
<accession>A0A0D3HS34</accession>
<proteinExistence type="predicted"/>